<dbReference type="SUPFAM" id="SSF53474">
    <property type="entry name" value="alpha/beta-Hydrolases"/>
    <property type="match status" value="1"/>
</dbReference>
<protein>
    <submittedName>
        <fullName evidence="3">Alpha/beta fold hydrolase</fullName>
    </submittedName>
</protein>
<dbReference type="Pfam" id="PF12146">
    <property type="entry name" value="Hydrolase_4"/>
    <property type="match status" value="1"/>
</dbReference>
<dbReference type="Gene3D" id="3.40.50.1820">
    <property type="entry name" value="alpha/beta hydrolase"/>
    <property type="match status" value="1"/>
</dbReference>
<dbReference type="PANTHER" id="PTHR22946">
    <property type="entry name" value="DIENELACTONE HYDROLASE DOMAIN-CONTAINING PROTEIN-RELATED"/>
    <property type="match status" value="1"/>
</dbReference>
<dbReference type="InterPro" id="IPR050261">
    <property type="entry name" value="FrsA_esterase"/>
</dbReference>
<evidence type="ECO:0000256" key="1">
    <source>
        <dbReference type="ARBA" id="ARBA00022801"/>
    </source>
</evidence>
<dbReference type="PANTHER" id="PTHR22946:SF9">
    <property type="entry name" value="POLYKETIDE TRANSFERASE AF380"/>
    <property type="match status" value="1"/>
</dbReference>
<dbReference type="InterPro" id="IPR022742">
    <property type="entry name" value="Hydrolase_4"/>
</dbReference>
<dbReference type="EMBL" id="WMQV01000016">
    <property type="protein sequence ID" value="MTL94480.1"/>
    <property type="molecule type" value="Genomic_DNA"/>
</dbReference>
<proteinExistence type="predicted"/>
<gene>
    <name evidence="3" type="ORF">GMA64_08090</name>
</gene>
<reference evidence="3" key="1">
    <citation type="journal article" date="2019" name="Nat. Med.">
        <title>A library of human gut bacterial isolates paired with longitudinal multiomics data enables mechanistic microbiome research.</title>
        <authorList>
            <person name="Poyet M."/>
            <person name="Groussin M."/>
            <person name="Gibbons S.M."/>
            <person name="Avila-Pacheco J."/>
            <person name="Jiang X."/>
            <person name="Kearney S.M."/>
            <person name="Perrotta A.R."/>
            <person name="Berdy B."/>
            <person name="Zhao S."/>
            <person name="Lieberman T.D."/>
            <person name="Swanson P.K."/>
            <person name="Smith M."/>
            <person name="Roesemann S."/>
            <person name="Alexander J.E."/>
            <person name="Rich S.A."/>
            <person name="Livny J."/>
            <person name="Vlamakis H."/>
            <person name="Clish C."/>
            <person name="Bullock K."/>
            <person name="Deik A."/>
            <person name="Scott J."/>
            <person name="Pierce K.A."/>
            <person name="Xavier R.J."/>
            <person name="Alm E.J."/>
        </authorList>
    </citation>
    <scope>NUCLEOTIDE SEQUENCE</scope>
    <source>
        <strain evidence="3">BIOML-A179</strain>
    </source>
</reference>
<evidence type="ECO:0000259" key="2">
    <source>
        <dbReference type="Pfam" id="PF12146"/>
    </source>
</evidence>
<name>A0A6I3N5P0_9FIRM</name>
<feature type="domain" description="Serine aminopeptidase S33" evidence="2">
    <location>
        <begin position="30"/>
        <end position="145"/>
    </location>
</feature>
<dbReference type="RefSeq" id="WP_129821258.1">
    <property type="nucleotide sequence ID" value="NZ_JADPFQ010000002.1"/>
</dbReference>
<accession>A0A6I3N5P0</accession>
<dbReference type="GO" id="GO:0052689">
    <property type="term" value="F:carboxylic ester hydrolase activity"/>
    <property type="evidence" value="ECO:0007669"/>
    <property type="project" value="UniProtKB-ARBA"/>
</dbReference>
<keyword evidence="1 3" id="KW-0378">Hydrolase</keyword>
<comment type="caution">
    <text evidence="3">The sequence shown here is derived from an EMBL/GenBank/DDBJ whole genome shotgun (WGS) entry which is preliminary data.</text>
</comment>
<dbReference type="AlphaFoldDB" id="A0A6I3N5P0"/>
<sequence>MMKAIEFVRDGFVLRGTEHLPNQISSSIPAIILFHGFTANRCEFGFSFVRLAKRLETAGIAVYRFDFMGSGESDGDFSDMSVSTELEDAHAILNYVRSLEYIDSKRIGVLGMSMGGCVASLLAGLRPHDIQSLCLWAPAGFIPDMDRNGFLLGKQITEEIKESGYLPWGTLQVGMKFFTQDINLHVYETAQKFEGSVLLVHGDKDLTVPIETSYEYLKYYNNRAQLITITGASHGFETLNYLALLFESTESFFKSQLL</sequence>
<organism evidence="3">
    <name type="scientific">Turicibacter sanguinis</name>
    <dbReference type="NCBI Taxonomy" id="154288"/>
    <lineage>
        <taxon>Bacteria</taxon>
        <taxon>Bacillati</taxon>
        <taxon>Bacillota</taxon>
        <taxon>Erysipelotrichia</taxon>
        <taxon>Erysipelotrichales</taxon>
        <taxon>Turicibacteraceae</taxon>
        <taxon>Turicibacter</taxon>
    </lineage>
</organism>
<evidence type="ECO:0000313" key="3">
    <source>
        <dbReference type="EMBL" id="MTL94480.1"/>
    </source>
</evidence>
<dbReference type="InterPro" id="IPR029058">
    <property type="entry name" value="AB_hydrolase_fold"/>
</dbReference>